<accession>A0ABS6JIF1</accession>
<gene>
    <name evidence="2" type="ORF">KS419_16395</name>
</gene>
<keyword evidence="3" id="KW-1185">Reference proteome</keyword>
<dbReference type="Pfam" id="PF00534">
    <property type="entry name" value="Glycos_transf_1"/>
    <property type="match status" value="1"/>
</dbReference>
<evidence type="ECO:0000313" key="3">
    <source>
        <dbReference type="Proteomes" id="UP000784880"/>
    </source>
</evidence>
<dbReference type="PANTHER" id="PTHR12526">
    <property type="entry name" value="GLYCOSYLTRANSFERASE"/>
    <property type="match status" value="1"/>
</dbReference>
<comment type="caution">
    <text evidence="2">The sequence shown here is derived from an EMBL/GenBank/DDBJ whole genome shotgun (WGS) entry which is preliminary data.</text>
</comment>
<organism evidence="2 3">
    <name type="scientific">Evansella tamaricis</name>
    <dbReference type="NCBI Taxonomy" id="2069301"/>
    <lineage>
        <taxon>Bacteria</taxon>
        <taxon>Bacillati</taxon>
        <taxon>Bacillota</taxon>
        <taxon>Bacilli</taxon>
        <taxon>Bacillales</taxon>
        <taxon>Bacillaceae</taxon>
        <taxon>Evansella</taxon>
    </lineage>
</organism>
<dbReference type="InterPro" id="IPR001296">
    <property type="entry name" value="Glyco_trans_1"/>
</dbReference>
<name>A0ABS6JIF1_9BACI</name>
<dbReference type="Proteomes" id="UP000784880">
    <property type="component" value="Unassembled WGS sequence"/>
</dbReference>
<evidence type="ECO:0000259" key="1">
    <source>
        <dbReference type="Pfam" id="PF00534"/>
    </source>
</evidence>
<sequence>MKKILLIPDHPGWAFDHRAKDLLSFSFSNFRLELIYRDEIDIRKLAQYDLLYPMSISLGKWLHKKGIPYQDMASAITSVRVYEKYWTDKGLNNDFLDFICRFRGINAWSEEITNTFSPYIPIYKTRIGINSELFTTSKNHTKNKLFTVGWVGRIDKKNYRNLKGYDIVLEAIKGANIKLDIRTFKEKKVSRDEMVSFYHGLDCFVCSSESEGLPNPVLEAASCGVPIISTNVGIVPELIKHNQNGLIVSRNAASIRKAILDLKRNPSKRKKFSKNIRRTIKEQWTWDHCKQEWEQFFQTLASNPNRNIY</sequence>
<reference evidence="2 3" key="1">
    <citation type="submission" date="2021-06" db="EMBL/GenBank/DDBJ databases">
        <title>Bacillus sp. RD4P76, an endophyte from a halophyte.</title>
        <authorList>
            <person name="Sun J.-Q."/>
        </authorList>
    </citation>
    <scope>NUCLEOTIDE SEQUENCE [LARGE SCALE GENOMIC DNA]</scope>
    <source>
        <strain evidence="2 3">CGMCC 1.15917</strain>
    </source>
</reference>
<dbReference type="EMBL" id="JAHQCS010000131">
    <property type="protein sequence ID" value="MBU9713313.1"/>
    <property type="molecule type" value="Genomic_DNA"/>
</dbReference>
<dbReference type="RefSeq" id="WP_217067470.1">
    <property type="nucleotide sequence ID" value="NZ_JAHQCS010000131.1"/>
</dbReference>
<evidence type="ECO:0000313" key="2">
    <source>
        <dbReference type="EMBL" id="MBU9713313.1"/>
    </source>
</evidence>
<dbReference type="CDD" id="cd03801">
    <property type="entry name" value="GT4_PimA-like"/>
    <property type="match status" value="1"/>
</dbReference>
<dbReference type="PANTHER" id="PTHR12526:SF637">
    <property type="entry name" value="GLYCOSYLTRANSFERASE EPSF-RELATED"/>
    <property type="match status" value="1"/>
</dbReference>
<feature type="domain" description="Glycosyl transferase family 1" evidence="1">
    <location>
        <begin position="188"/>
        <end position="278"/>
    </location>
</feature>
<proteinExistence type="predicted"/>
<protein>
    <submittedName>
        <fullName evidence="2">Glycosyltransferase family 4 protein</fullName>
    </submittedName>
</protein>